<gene>
    <name evidence="1" type="ORF">SAMN06296020_104145</name>
</gene>
<dbReference type="EMBL" id="FXUF01000004">
    <property type="protein sequence ID" value="SMP51886.1"/>
    <property type="molecule type" value="Genomic_DNA"/>
</dbReference>
<keyword evidence="2" id="KW-1185">Reference proteome</keyword>
<protein>
    <submittedName>
        <fullName evidence="1">Uncharacterized protein</fullName>
    </submittedName>
</protein>
<evidence type="ECO:0000313" key="1">
    <source>
        <dbReference type="EMBL" id="SMP51886.1"/>
    </source>
</evidence>
<accession>A0AA45WV80</accession>
<name>A0AA45WV80_9CLOT</name>
<reference evidence="1" key="1">
    <citation type="submission" date="2017-05" db="EMBL/GenBank/DDBJ databases">
        <authorList>
            <person name="Varghese N."/>
            <person name="Submissions S."/>
        </authorList>
    </citation>
    <scope>NUCLEOTIDE SEQUENCE</scope>
    <source>
        <strain evidence="1">Su22</strain>
    </source>
</reference>
<proteinExistence type="predicted"/>
<comment type="caution">
    <text evidence="1">The sequence shown here is derived from an EMBL/GenBank/DDBJ whole genome shotgun (WGS) entry which is preliminary data.</text>
</comment>
<dbReference type="Proteomes" id="UP001158066">
    <property type="component" value="Unassembled WGS sequence"/>
</dbReference>
<organism evidence="1 2">
    <name type="scientific">Anoxynatronum buryatiense</name>
    <dbReference type="NCBI Taxonomy" id="489973"/>
    <lineage>
        <taxon>Bacteria</taxon>
        <taxon>Bacillati</taxon>
        <taxon>Bacillota</taxon>
        <taxon>Clostridia</taxon>
        <taxon>Eubacteriales</taxon>
        <taxon>Clostridiaceae</taxon>
        <taxon>Anoxynatronum</taxon>
    </lineage>
</organism>
<evidence type="ECO:0000313" key="2">
    <source>
        <dbReference type="Proteomes" id="UP001158066"/>
    </source>
</evidence>
<dbReference type="SUPFAM" id="SSF102114">
    <property type="entry name" value="Radical SAM enzymes"/>
    <property type="match status" value="1"/>
</dbReference>
<dbReference type="AlphaFoldDB" id="A0AA45WV80"/>
<dbReference type="InterPro" id="IPR058240">
    <property type="entry name" value="rSAM_sf"/>
</dbReference>
<sequence length="45" mass="4821">MTQEKTSGKCNIQFSGGEPTIRNDLLVIIKMGTDINGSEAVHCSP</sequence>